<keyword evidence="3" id="KW-1185">Reference proteome</keyword>
<reference evidence="2 3" key="1">
    <citation type="journal article" date="2021" name="Sci. Rep.">
        <title>The distribution of antibiotic resistance genes in chicken gut microbiota commensals.</title>
        <authorList>
            <person name="Juricova H."/>
            <person name="Matiasovicova J."/>
            <person name="Kubasova T."/>
            <person name="Cejkova D."/>
            <person name="Rychlik I."/>
        </authorList>
    </citation>
    <scope>NUCLEOTIDE SEQUENCE [LARGE SCALE GENOMIC DNA]</scope>
    <source>
        <strain evidence="2 3">An421</strain>
    </source>
</reference>
<evidence type="ECO:0000313" key="2">
    <source>
        <dbReference type="EMBL" id="MBM6856101.1"/>
    </source>
</evidence>
<sequence>MMKRLLNITTVLMILALAAGCQNDETDVVYTRVDGETLTAIQLFDNEKILISEIPLWKVNEHDDLYMCYGRIVLAASYQKANGFAYLMEGSTITDERIFFEKESLKYKGQIYKPDKRVKRINPQGKYGGKCYAASDDEGGAFLVFINDKKLLFLSYNTYEITQKTFSNYTISGKKIIADELNMVFEDEGNERLIMDNDWTMIIFKFKEKINDYTLWENILSNED</sequence>
<organism evidence="2 3">
    <name type="scientific">Caecibacteroides pullorum</name>
    <dbReference type="NCBI Taxonomy" id="2725562"/>
    <lineage>
        <taxon>Bacteria</taxon>
        <taxon>Pseudomonadati</taxon>
        <taxon>Bacteroidota</taxon>
        <taxon>Bacteroidia</taxon>
        <taxon>Bacteroidales</taxon>
        <taxon>Bacteroidaceae</taxon>
        <taxon>Caecibacteroides</taxon>
    </lineage>
</organism>
<evidence type="ECO:0000256" key="1">
    <source>
        <dbReference type="SAM" id="SignalP"/>
    </source>
</evidence>
<proteinExistence type="predicted"/>
<accession>A0AA40ZQG3</accession>
<protein>
    <recommendedName>
        <fullName evidence="4">Lipoprotein</fullName>
    </recommendedName>
</protein>
<dbReference type="AlphaFoldDB" id="A0AA40ZQG3"/>
<name>A0AA40ZQG3_9BACT</name>
<dbReference type="EMBL" id="JACJMO010000001">
    <property type="protein sequence ID" value="MBM6856101.1"/>
    <property type="molecule type" value="Genomic_DNA"/>
</dbReference>
<evidence type="ECO:0000313" key="3">
    <source>
        <dbReference type="Proteomes" id="UP000698924"/>
    </source>
</evidence>
<evidence type="ECO:0008006" key="4">
    <source>
        <dbReference type="Google" id="ProtNLM"/>
    </source>
</evidence>
<feature type="signal peptide" evidence="1">
    <location>
        <begin position="1"/>
        <end position="23"/>
    </location>
</feature>
<comment type="caution">
    <text evidence="2">The sequence shown here is derived from an EMBL/GenBank/DDBJ whole genome shotgun (WGS) entry which is preliminary data.</text>
</comment>
<dbReference type="RefSeq" id="WP_204970725.1">
    <property type="nucleotide sequence ID" value="NZ_JAAZTS010000001.1"/>
</dbReference>
<gene>
    <name evidence="2" type="ORF">H6D15_00520</name>
</gene>
<feature type="chain" id="PRO_5041215926" description="Lipoprotein" evidence="1">
    <location>
        <begin position="24"/>
        <end position="224"/>
    </location>
</feature>
<keyword evidence="1" id="KW-0732">Signal</keyword>
<dbReference type="PROSITE" id="PS51257">
    <property type="entry name" value="PROKAR_LIPOPROTEIN"/>
    <property type="match status" value="1"/>
</dbReference>
<dbReference type="Proteomes" id="UP000698924">
    <property type="component" value="Unassembled WGS sequence"/>
</dbReference>